<dbReference type="Proteomes" id="UP000606008">
    <property type="component" value="Unassembled WGS sequence"/>
</dbReference>
<feature type="transmembrane region" description="Helical" evidence="9">
    <location>
        <begin position="70"/>
        <end position="92"/>
    </location>
</feature>
<evidence type="ECO:0000259" key="10">
    <source>
        <dbReference type="Pfam" id="PF18967"/>
    </source>
</evidence>
<name>A0ABX0QEF8_9BACT</name>
<organism evidence="11 12">
    <name type="scientific">Fibrivirga algicola</name>
    <dbReference type="NCBI Taxonomy" id="2950420"/>
    <lineage>
        <taxon>Bacteria</taxon>
        <taxon>Pseudomonadati</taxon>
        <taxon>Bacteroidota</taxon>
        <taxon>Cytophagia</taxon>
        <taxon>Cytophagales</taxon>
        <taxon>Spirosomataceae</taxon>
        <taxon>Fibrivirga</taxon>
    </lineage>
</organism>
<feature type="transmembrane region" description="Helical" evidence="9">
    <location>
        <begin position="98"/>
        <end position="120"/>
    </location>
</feature>
<keyword evidence="12" id="KW-1185">Reference proteome</keyword>
<protein>
    <submittedName>
        <fullName evidence="11">Metal-dependent phosphohydrolase</fullName>
    </submittedName>
</protein>
<reference evidence="12" key="2">
    <citation type="submission" date="2023-07" db="EMBL/GenBank/DDBJ databases">
        <authorList>
            <person name="Jung D.-H."/>
        </authorList>
    </citation>
    <scope>NUCLEOTIDE SEQUENCE [LARGE SCALE GENOMIC DNA]</scope>
    <source>
        <strain evidence="12">JA-25</strain>
    </source>
</reference>
<sequence length="222" mass="25060">MSQSSALMNPTETTLTIDESQPVMPFDEAAEKKAKKEKKKKKKASKGVETMFRTTLANHLRLSEMADRKANLMISINAILISITMSSFLKPVNGMERLLIPEILLLIVSLVTVVISIFATKPTYSLKKKMAPDAVDDPASKRPVDLLFFGDYTQLTAAEYRKQLRDLIDDDKRLYNSLIDNIYAQGRVLVKKYRLLTIAYSFFMIGFSVVVVCCVIVLLLNR</sequence>
<feature type="domain" description="Pycsar effector protein" evidence="10">
    <location>
        <begin position="53"/>
        <end position="218"/>
    </location>
</feature>
<keyword evidence="2" id="KW-1003">Cell membrane</keyword>
<dbReference type="EMBL" id="WAEL01000004">
    <property type="protein sequence ID" value="NID10775.1"/>
    <property type="molecule type" value="Genomic_DNA"/>
</dbReference>
<dbReference type="Pfam" id="PF18967">
    <property type="entry name" value="PycTM"/>
    <property type="match status" value="1"/>
</dbReference>
<feature type="region of interest" description="Disordered" evidence="8">
    <location>
        <begin position="1"/>
        <end position="22"/>
    </location>
</feature>
<evidence type="ECO:0000256" key="2">
    <source>
        <dbReference type="ARBA" id="ARBA00022475"/>
    </source>
</evidence>
<keyword evidence="7 9" id="KW-0472">Membrane</keyword>
<accession>A0ABX0QEF8</accession>
<keyword evidence="3 9" id="KW-0812">Transmembrane</keyword>
<evidence type="ECO:0000256" key="9">
    <source>
        <dbReference type="SAM" id="Phobius"/>
    </source>
</evidence>
<proteinExistence type="predicted"/>
<keyword evidence="5 9" id="KW-1133">Transmembrane helix</keyword>
<reference evidence="12" key="1">
    <citation type="submission" date="2019-09" db="EMBL/GenBank/DDBJ databases">
        <authorList>
            <person name="Jung D.-H."/>
        </authorList>
    </citation>
    <scope>NUCLEOTIDE SEQUENCE [LARGE SCALE GENOMIC DNA]</scope>
    <source>
        <strain evidence="12">JA-25</strain>
    </source>
</reference>
<evidence type="ECO:0000256" key="6">
    <source>
        <dbReference type="ARBA" id="ARBA00023118"/>
    </source>
</evidence>
<evidence type="ECO:0000256" key="5">
    <source>
        <dbReference type="ARBA" id="ARBA00022989"/>
    </source>
</evidence>
<gene>
    <name evidence="11" type="ORF">F7231_11395</name>
</gene>
<keyword evidence="4" id="KW-0547">Nucleotide-binding</keyword>
<evidence type="ECO:0000313" key="11">
    <source>
        <dbReference type="EMBL" id="NID10775.1"/>
    </source>
</evidence>
<comment type="subcellular location">
    <subcellularLocation>
        <location evidence="1">Cell membrane</location>
    </subcellularLocation>
</comment>
<feature type="transmembrane region" description="Helical" evidence="9">
    <location>
        <begin position="195"/>
        <end position="220"/>
    </location>
</feature>
<evidence type="ECO:0000256" key="4">
    <source>
        <dbReference type="ARBA" id="ARBA00022741"/>
    </source>
</evidence>
<evidence type="ECO:0000256" key="3">
    <source>
        <dbReference type="ARBA" id="ARBA00022692"/>
    </source>
</evidence>
<evidence type="ECO:0000256" key="8">
    <source>
        <dbReference type="SAM" id="MobiDB-lite"/>
    </source>
</evidence>
<keyword evidence="6" id="KW-0051">Antiviral defense</keyword>
<feature type="compositionally biased region" description="Polar residues" evidence="8">
    <location>
        <begin position="1"/>
        <end position="19"/>
    </location>
</feature>
<comment type="caution">
    <text evidence="11">The sequence shown here is derived from an EMBL/GenBank/DDBJ whole genome shotgun (WGS) entry which is preliminary data.</text>
</comment>
<evidence type="ECO:0000313" key="12">
    <source>
        <dbReference type="Proteomes" id="UP000606008"/>
    </source>
</evidence>
<evidence type="ECO:0000256" key="1">
    <source>
        <dbReference type="ARBA" id="ARBA00004236"/>
    </source>
</evidence>
<evidence type="ECO:0000256" key="7">
    <source>
        <dbReference type="ARBA" id="ARBA00023136"/>
    </source>
</evidence>
<dbReference type="InterPro" id="IPR043760">
    <property type="entry name" value="PycTM_dom"/>
</dbReference>